<reference evidence="2" key="1">
    <citation type="journal article" date="2014" name="Genome Announc.">
        <title>Draft Genome Sequences of a Phylogenetically Diverse Suite of Pseudomonas syringae Strains from Multiple Source Populations.</title>
        <authorList>
            <person name="Baltrus D.A."/>
            <person name="Yourstone S."/>
            <person name="Lind A."/>
            <person name="Guilbaud C."/>
            <person name="Sands D.C."/>
            <person name="Jones C.D."/>
            <person name="Morris C.E."/>
            <person name="Dangl J.L."/>
        </authorList>
    </citation>
    <scope>NUCLEOTIDE SEQUENCE</scope>
    <source>
        <strain evidence="2">USA007</strain>
    </source>
</reference>
<dbReference type="InterPro" id="IPR014976">
    <property type="entry name" value="AbpA_HamA_C"/>
</dbReference>
<feature type="domain" description="Anti-bacteriophage protein A/HamA C-terminal" evidence="1">
    <location>
        <begin position="38"/>
        <end position="325"/>
    </location>
</feature>
<evidence type="ECO:0000313" key="2">
    <source>
        <dbReference type="EMBL" id="XCN76808.1"/>
    </source>
</evidence>
<dbReference type="Pfam" id="PF08878">
    <property type="entry name" value="HamA"/>
    <property type="match status" value="1"/>
</dbReference>
<sequence length="348" mass="37965">MSSSADSPPSLSSVIQKLLDKSPLDRFVKCSVDLATAPPHKAPQIALLHVRFKEDIPSVRAFADFLGNQAANYALSRRRRDEYQARIASAENGDMSAAQELSRAVRSAFIEFRKAHPSRASEVGEVLAYCVAVHQLQASQLIAKMALKTSTNMPVYGLDGIHASVTNGELNVFFLESKLAGTAASGTADYADSVSGFLKDDGQYEHEYGLVTSLGNLDALDPADKTLMMDYLDVFGNPNAPKRERSVGVVCYSEVKHFANKLEVDDGPLSKHEDHFCELYKGDLNRHHTNLTNQLGVKKVDANKCMVFLVAVPDVDDLREKFYESIGLTELVSDVPLTPSSVIEGGTP</sequence>
<gene>
    <name evidence="2" type="ORF">N027_20370</name>
</gene>
<protein>
    <submittedName>
        <fullName evidence="2">DUF1837 domain-containing protein</fullName>
    </submittedName>
</protein>
<dbReference type="AlphaFoldDB" id="A0AAU8M749"/>
<evidence type="ECO:0000259" key="1">
    <source>
        <dbReference type="Pfam" id="PF08878"/>
    </source>
</evidence>
<name>A0AAU8M749_PSESX</name>
<dbReference type="RefSeq" id="WP_235202527.1">
    <property type="nucleotide sequence ID" value="NZ_CP159278.1"/>
</dbReference>
<accession>A0AAU8M749</accession>
<dbReference type="EMBL" id="CP159278">
    <property type="protein sequence ID" value="XCN76808.1"/>
    <property type="molecule type" value="Genomic_DNA"/>
</dbReference>
<proteinExistence type="predicted"/>
<reference evidence="2" key="2">
    <citation type="submission" date="2024-07" db="EMBL/GenBank/DDBJ databases">
        <title>A complete genome sequence for Pseudomonas syringae USA007.</title>
        <authorList>
            <person name="Baltrus D.A."/>
        </authorList>
    </citation>
    <scope>NUCLEOTIDE SEQUENCE</scope>
    <source>
        <strain evidence="2">USA007</strain>
    </source>
</reference>
<organism evidence="2">
    <name type="scientific">Pseudomonas syringae USA007</name>
    <dbReference type="NCBI Taxonomy" id="1357288"/>
    <lineage>
        <taxon>Bacteria</taxon>
        <taxon>Pseudomonadati</taxon>
        <taxon>Pseudomonadota</taxon>
        <taxon>Gammaproteobacteria</taxon>
        <taxon>Pseudomonadales</taxon>
        <taxon>Pseudomonadaceae</taxon>
        <taxon>Pseudomonas</taxon>
        <taxon>Pseudomonas syringae</taxon>
    </lineage>
</organism>